<comment type="caution">
    <text evidence="3">The sequence shown here is derived from an EMBL/GenBank/DDBJ whole genome shotgun (WGS) entry which is preliminary data.</text>
</comment>
<gene>
    <name evidence="3" type="ORF">B0I36DRAFT_331157</name>
</gene>
<dbReference type="EMBL" id="JAGTJQ010000008">
    <property type="protein sequence ID" value="KAH7026693.1"/>
    <property type="molecule type" value="Genomic_DNA"/>
</dbReference>
<dbReference type="NCBIfam" id="TIGR02464">
    <property type="entry name" value="ribofla_fusion"/>
    <property type="match status" value="1"/>
</dbReference>
<dbReference type="InterPro" id="IPR012816">
    <property type="entry name" value="NADAR"/>
</dbReference>
<dbReference type="Gene3D" id="1.10.357.40">
    <property type="entry name" value="YbiA-like"/>
    <property type="match status" value="1"/>
</dbReference>
<feature type="compositionally biased region" description="Polar residues" evidence="1">
    <location>
        <begin position="236"/>
        <end position="249"/>
    </location>
</feature>
<name>A0A9P8Y3W4_9PEZI</name>
<feature type="region of interest" description="Disordered" evidence="1">
    <location>
        <begin position="48"/>
        <end position="102"/>
    </location>
</feature>
<keyword evidence="4" id="KW-1185">Reference proteome</keyword>
<dbReference type="Pfam" id="PF08719">
    <property type="entry name" value="NADAR"/>
    <property type="match status" value="1"/>
</dbReference>
<organism evidence="3 4">
    <name type="scientific">Microdochium trichocladiopsis</name>
    <dbReference type="NCBI Taxonomy" id="1682393"/>
    <lineage>
        <taxon>Eukaryota</taxon>
        <taxon>Fungi</taxon>
        <taxon>Dikarya</taxon>
        <taxon>Ascomycota</taxon>
        <taxon>Pezizomycotina</taxon>
        <taxon>Sordariomycetes</taxon>
        <taxon>Xylariomycetidae</taxon>
        <taxon>Xylariales</taxon>
        <taxon>Microdochiaceae</taxon>
        <taxon>Microdochium</taxon>
    </lineage>
</organism>
<feature type="region of interest" description="Disordered" evidence="1">
    <location>
        <begin position="231"/>
        <end position="253"/>
    </location>
</feature>
<reference evidence="3" key="1">
    <citation type="journal article" date="2021" name="Nat. Commun.">
        <title>Genetic determinants of endophytism in the Arabidopsis root mycobiome.</title>
        <authorList>
            <person name="Mesny F."/>
            <person name="Miyauchi S."/>
            <person name="Thiergart T."/>
            <person name="Pickel B."/>
            <person name="Atanasova L."/>
            <person name="Karlsson M."/>
            <person name="Huettel B."/>
            <person name="Barry K.W."/>
            <person name="Haridas S."/>
            <person name="Chen C."/>
            <person name="Bauer D."/>
            <person name="Andreopoulos W."/>
            <person name="Pangilinan J."/>
            <person name="LaButti K."/>
            <person name="Riley R."/>
            <person name="Lipzen A."/>
            <person name="Clum A."/>
            <person name="Drula E."/>
            <person name="Henrissat B."/>
            <person name="Kohler A."/>
            <person name="Grigoriev I.V."/>
            <person name="Martin F.M."/>
            <person name="Hacquard S."/>
        </authorList>
    </citation>
    <scope>NUCLEOTIDE SEQUENCE</scope>
    <source>
        <strain evidence="3">MPI-CAGE-CH-0230</strain>
    </source>
</reference>
<evidence type="ECO:0000259" key="2">
    <source>
        <dbReference type="Pfam" id="PF08719"/>
    </source>
</evidence>
<evidence type="ECO:0000313" key="4">
    <source>
        <dbReference type="Proteomes" id="UP000756346"/>
    </source>
</evidence>
<protein>
    <recommendedName>
        <fullName evidence="2">NADAR domain-containing protein</fullName>
    </recommendedName>
</protein>
<feature type="domain" description="NADAR" evidence="2">
    <location>
        <begin position="109"/>
        <end position="324"/>
    </location>
</feature>
<feature type="compositionally biased region" description="Polar residues" evidence="1">
    <location>
        <begin position="48"/>
        <end position="63"/>
    </location>
</feature>
<proteinExistence type="predicted"/>
<dbReference type="CDD" id="cd15457">
    <property type="entry name" value="NADAR"/>
    <property type="match status" value="1"/>
</dbReference>
<evidence type="ECO:0000256" key="1">
    <source>
        <dbReference type="SAM" id="MobiDB-lite"/>
    </source>
</evidence>
<dbReference type="InterPro" id="IPR037238">
    <property type="entry name" value="YbiA-like_sf"/>
</dbReference>
<dbReference type="GeneID" id="70184488"/>
<dbReference type="RefSeq" id="XP_046009910.1">
    <property type="nucleotide sequence ID" value="XM_046154942.1"/>
</dbReference>
<accession>A0A9P8Y3W4</accession>
<evidence type="ECO:0000313" key="3">
    <source>
        <dbReference type="EMBL" id="KAH7026693.1"/>
    </source>
</evidence>
<dbReference type="AlphaFoldDB" id="A0A9P8Y3W4"/>
<dbReference type="Proteomes" id="UP000756346">
    <property type="component" value="Unassembled WGS sequence"/>
</dbReference>
<sequence length="332" mass="37010">MNLRAFARHPDTLLRTLPHNLPCITGTHHSSITQSPTSTIISIASSVRTQQAYTHTSSNQTSPMPAKRSNNHRGAAPPRAKAKKIKTAPTTTTTTDEGTSKNPDKGIVYFWKPTHPQTGYLSQWYWLPFYDDQESPRKVYKTAEHYMMHHKALLFGDPEIAAEILEANDPKLVKRLGRAVRGFDDKTWNENREKIVTRGSYCKFSFPITGDQETEAGRKDDDGGEDVAVKDKEATADNNQEAPTESQSTEPREWELGNAEDALLIKAASFRDVLLQTGNKELVEASPMDRIWGVGFGAANAGANRGRWGLNLLGKCLMKAREQFLEEGKNVN</sequence>
<dbReference type="OrthoDB" id="206452at2759"/>
<dbReference type="SUPFAM" id="SSF143990">
    <property type="entry name" value="YbiA-like"/>
    <property type="match status" value="2"/>
</dbReference>